<sequence length="1049" mass="118687">MHASTWRQKDSKYASTYPWKTTFLFDHELLERGAHRFEQSVRHDLKVSLIHYPIAPLLNVLRQRVLANVDRLEKRLLKDELFLAFVGVNSTKTYPSSFASQANALLALFVYRLIDTFADAFLLEPSPHTPVDTIASNEMGKLLTTKSQDWTAGVGLTEIQWDEHILWARQAMREHDQDAPLPNIVDTKSILEYVILQSATSLHASIASNLAAAASILSYLNDSENFELNSKSFQLPRTCKDLSSILKVDATRIDLSASFDLLGPTVFSVTFSPLVLFSPTNYCHSRMYATTITRVTKPAESRMLERLALRSWCAIAFLHKTPRQALAEFLEGVDTFSNANTLKSSQIKYISWDSHPVAENPPKQVASEDESRVAIPSLKKAEEEEEEGDMSEGFSTQEGQLREMMETVNVDTTTEESEVDDRSRQASEVPLNDSDWCPDGHVEDSNLSEEDPETTSTSLISREFVRTEPRPPQIRRQAKRNPKRLKAVEERDWVEPTGFDSLPKERYIPSVPLPLYDFVDHKVVEVRLSCHHRSHVGYLEDVSRAVREQIPQESLAHRGPRENSCSILKVYTAAQYAELTPEALLEGWRKEKRSMLVVDIDKVRQGSPEKFNLAAFLTRCPSFEMRPLGVYDYSVINRGMASRSKRQITISDLIACVSSPQTQRAVTSDEFPNTQAPSGMSANLRISLQDVAWRLSENSRAPRLSSYITSTRGAFTRWRMIRHGTAIAIEPEVGAELWCIGEPCNANMADKNAFTKIDSGEPPLRIKYIWLKYGMILVLRPLTPYRVITTQSSIVKYERLLVTHTLKDTCWGVLHTFASGRPVDVSSSETIHDWLRGILKAVLLTDPYPRQSQRMDPLKSVQYSPNDSVLTTALGKHRQVIPSIVTPDGIIDVIHVCSTLFFGCAVFPQVNQQPTDLSSYNLRERFMKGRDLALRVGHRIELNTDVAIDGVPVDFWQKFFYMLVARQAAVVYNNLLDLPTQNAENPPSLRFVSHINALAEEYPDFHHPWASTRALNAVKKLENLDWGDATISFTFVEAGRYELGIPVRL</sequence>
<gene>
    <name evidence="2" type="ORF">NP233_g11546</name>
</gene>
<dbReference type="Proteomes" id="UP001213000">
    <property type="component" value="Unassembled WGS sequence"/>
</dbReference>
<proteinExistence type="predicted"/>
<feature type="region of interest" description="Disordered" evidence="1">
    <location>
        <begin position="379"/>
        <end position="482"/>
    </location>
</feature>
<dbReference type="AlphaFoldDB" id="A0AAD5YQU7"/>
<name>A0AAD5YQU7_9AGAR</name>
<organism evidence="2 3">
    <name type="scientific">Leucocoprinus birnbaumii</name>
    <dbReference type="NCBI Taxonomy" id="56174"/>
    <lineage>
        <taxon>Eukaryota</taxon>
        <taxon>Fungi</taxon>
        <taxon>Dikarya</taxon>
        <taxon>Basidiomycota</taxon>
        <taxon>Agaricomycotina</taxon>
        <taxon>Agaricomycetes</taxon>
        <taxon>Agaricomycetidae</taxon>
        <taxon>Agaricales</taxon>
        <taxon>Agaricineae</taxon>
        <taxon>Agaricaceae</taxon>
        <taxon>Leucocoprinus</taxon>
    </lineage>
</organism>
<reference evidence="2" key="1">
    <citation type="submission" date="2022-07" db="EMBL/GenBank/DDBJ databases">
        <title>Genome Sequence of Leucocoprinus birnbaumii.</title>
        <authorList>
            <person name="Buettner E."/>
        </authorList>
    </citation>
    <scope>NUCLEOTIDE SEQUENCE</scope>
    <source>
        <strain evidence="2">VT141</strain>
    </source>
</reference>
<evidence type="ECO:0000313" key="3">
    <source>
        <dbReference type="Proteomes" id="UP001213000"/>
    </source>
</evidence>
<protein>
    <submittedName>
        <fullName evidence="2">Uncharacterized protein</fullName>
    </submittedName>
</protein>
<comment type="caution">
    <text evidence="2">The sequence shown here is derived from an EMBL/GenBank/DDBJ whole genome shotgun (WGS) entry which is preliminary data.</text>
</comment>
<dbReference type="EMBL" id="JANIEX010001410">
    <property type="protein sequence ID" value="KAJ3558236.1"/>
    <property type="molecule type" value="Genomic_DNA"/>
</dbReference>
<keyword evidence="3" id="KW-1185">Reference proteome</keyword>
<evidence type="ECO:0000256" key="1">
    <source>
        <dbReference type="SAM" id="MobiDB-lite"/>
    </source>
</evidence>
<accession>A0AAD5YQU7</accession>
<evidence type="ECO:0000313" key="2">
    <source>
        <dbReference type="EMBL" id="KAJ3558236.1"/>
    </source>
</evidence>